<comment type="caution">
    <text evidence="1">The sequence shown here is derived from an EMBL/GenBank/DDBJ whole genome shotgun (WGS) entry which is preliminary data.</text>
</comment>
<evidence type="ECO:0000313" key="1">
    <source>
        <dbReference type="EMBL" id="MBK1814859.1"/>
    </source>
</evidence>
<evidence type="ECO:0000313" key="2">
    <source>
        <dbReference type="Proteomes" id="UP000600139"/>
    </source>
</evidence>
<dbReference type="RefSeq" id="WP_200349808.1">
    <property type="nucleotide sequence ID" value="NZ_BAABHZ010000010.1"/>
</dbReference>
<accession>A0A934R165</accession>
<name>A0A934R165_9BACT</name>
<dbReference type="AlphaFoldDB" id="A0A934R165"/>
<organism evidence="1 2">
    <name type="scientific">Luteolibacter yonseiensis</name>
    <dbReference type="NCBI Taxonomy" id="1144680"/>
    <lineage>
        <taxon>Bacteria</taxon>
        <taxon>Pseudomonadati</taxon>
        <taxon>Verrucomicrobiota</taxon>
        <taxon>Verrucomicrobiia</taxon>
        <taxon>Verrucomicrobiales</taxon>
        <taxon>Verrucomicrobiaceae</taxon>
        <taxon>Luteolibacter</taxon>
    </lineage>
</organism>
<dbReference type="Proteomes" id="UP000600139">
    <property type="component" value="Unassembled WGS sequence"/>
</dbReference>
<sequence>MQADQIPWLEPDSAAVFAAAMSLWTACHAEQKRIPTLNLGACCNGMDQLMREVMRIAEVFEKWACGNVLFERLDDVWPYMMQDRFGAACLHLMGANDLAGFTQADCARVALWLGLPIR</sequence>
<proteinExistence type="predicted"/>
<gene>
    <name evidence="1" type="ORF">JIN84_04485</name>
</gene>
<keyword evidence="2" id="KW-1185">Reference proteome</keyword>
<protein>
    <submittedName>
        <fullName evidence="1">Uncharacterized protein</fullName>
    </submittedName>
</protein>
<reference evidence="1" key="1">
    <citation type="submission" date="2021-01" db="EMBL/GenBank/DDBJ databases">
        <title>Modified the classification status of verrucomicrobia.</title>
        <authorList>
            <person name="Feng X."/>
        </authorList>
    </citation>
    <scope>NUCLEOTIDE SEQUENCE</scope>
    <source>
        <strain evidence="1">JCM 18052</strain>
    </source>
</reference>
<dbReference type="EMBL" id="JAENIK010000004">
    <property type="protein sequence ID" value="MBK1814859.1"/>
    <property type="molecule type" value="Genomic_DNA"/>
</dbReference>